<keyword evidence="2" id="KW-1185">Reference proteome</keyword>
<sequence>MEQITVTYNADDEELRQHFITQIVPQAVSSLSEDTAPQWGRMSAQHMVEHLTGTYWISTGKMEVECHNSEKKQRQLQMFLRTNRPMPKGFTNPLSEDELPELKLSDFETAQKELKKAVKEYWQYYQDHPDAEHTNPTFGLLDNEQWQRFHFKHCFHHLLQFGLIEETE</sequence>
<dbReference type="InterPro" id="IPR034660">
    <property type="entry name" value="DinB/YfiT-like"/>
</dbReference>
<accession>A0A5D3YPF2</accession>
<organism evidence="1 2">
    <name type="scientific">Fodinibius salinus</name>
    <dbReference type="NCBI Taxonomy" id="860790"/>
    <lineage>
        <taxon>Bacteria</taxon>
        <taxon>Pseudomonadati</taxon>
        <taxon>Balneolota</taxon>
        <taxon>Balneolia</taxon>
        <taxon>Balneolales</taxon>
        <taxon>Balneolaceae</taxon>
        <taxon>Fodinibius</taxon>
    </lineage>
</organism>
<dbReference type="EMBL" id="VNHY01000001">
    <property type="protein sequence ID" value="TYP94913.1"/>
    <property type="molecule type" value="Genomic_DNA"/>
</dbReference>
<dbReference type="OrthoDB" id="9801625at2"/>
<reference evidence="1 2" key="1">
    <citation type="submission" date="2019-07" db="EMBL/GenBank/DDBJ databases">
        <title>Genomic Encyclopedia of Archaeal and Bacterial Type Strains, Phase II (KMG-II): from individual species to whole genera.</title>
        <authorList>
            <person name="Goeker M."/>
        </authorList>
    </citation>
    <scope>NUCLEOTIDE SEQUENCE [LARGE SCALE GENOMIC DNA]</scope>
    <source>
        <strain evidence="1 2">DSM 21935</strain>
    </source>
</reference>
<evidence type="ECO:0008006" key="3">
    <source>
        <dbReference type="Google" id="ProtNLM"/>
    </source>
</evidence>
<dbReference type="Gene3D" id="1.20.120.450">
    <property type="entry name" value="dinb family like domain"/>
    <property type="match status" value="1"/>
</dbReference>
<proteinExistence type="predicted"/>
<comment type="caution">
    <text evidence="1">The sequence shown here is derived from an EMBL/GenBank/DDBJ whole genome shotgun (WGS) entry which is preliminary data.</text>
</comment>
<protein>
    <recommendedName>
        <fullName evidence="3">DinB superfamily protein</fullName>
    </recommendedName>
</protein>
<dbReference type="AlphaFoldDB" id="A0A5D3YPF2"/>
<evidence type="ECO:0000313" key="2">
    <source>
        <dbReference type="Proteomes" id="UP000324595"/>
    </source>
</evidence>
<dbReference type="Proteomes" id="UP000324595">
    <property type="component" value="Unassembled WGS sequence"/>
</dbReference>
<evidence type="ECO:0000313" key="1">
    <source>
        <dbReference type="EMBL" id="TYP94913.1"/>
    </source>
</evidence>
<gene>
    <name evidence="1" type="ORF">LX73_0207</name>
</gene>
<dbReference type="RefSeq" id="WP_148897603.1">
    <property type="nucleotide sequence ID" value="NZ_VNHY01000001.1"/>
</dbReference>
<name>A0A5D3YPF2_9BACT</name>